<keyword evidence="3" id="KW-0804">Transcription</keyword>
<dbReference type="InterPro" id="IPR015300">
    <property type="entry name" value="DNA-bd_pseudobarrel_sf"/>
</dbReference>
<dbReference type="SUPFAM" id="SSF101936">
    <property type="entry name" value="DNA-binding pseudobarrel domain"/>
    <property type="match status" value="1"/>
</dbReference>
<evidence type="ECO:0000256" key="5">
    <source>
        <dbReference type="SAM" id="MobiDB-lite"/>
    </source>
</evidence>
<feature type="compositionally biased region" description="Polar residues" evidence="5">
    <location>
        <begin position="98"/>
        <end position="118"/>
    </location>
</feature>
<dbReference type="AlphaFoldDB" id="A0A9D4TKC9"/>
<feature type="region of interest" description="Disordered" evidence="5">
    <location>
        <begin position="304"/>
        <end position="349"/>
    </location>
</feature>
<dbReference type="CDD" id="cd10017">
    <property type="entry name" value="B3_DNA"/>
    <property type="match status" value="1"/>
</dbReference>
<proteinExistence type="predicted"/>
<evidence type="ECO:0000313" key="6">
    <source>
        <dbReference type="EMBL" id="KAI3428154.1"/>
    </source>
</evidence>
<evidence type="ECO:0000256" key="1">
    <source>
        <dbReference type="ARBA" id="ARBA00023015"/>
    </source>
</evidence>
<reference evidence="6" key="2">
    <citation type="submission" date="2020-11" db="EMBL/GenBank/DDBJ databases">
        <authorList>
            <person name="Cecchin M."/>
            <person name="Marcolungo L."/>
            <person name="Rossato M."/>
            <person name="Girolomoni L."/>
            <person name="Cosentino E."/>
            <person name="Cuine S."/>
            <person name="Li-Beisson Y."/>
            <person name="Delledonne M."/>
            <person name="Ballottari M."/>
        </authorList>
    </citation>
    <scope>NUCLEOTIDE SEQUENCE</scope>
    <source>
        <strain evidence="6">211/11P</strain>
        <tissue evidence="6">Whole cell</tissue>
    </source>
</reference>
<feature type="compositionally biased region" description="Polar residues" evidence="5">
    <location>
        <begin position="522"/>
        <end position="531"/>
    </location>
</feature>
<feature type="compositionally biased region" description="Polar residues" evidence="5">
    <location>
        <begin position="338"/>
        <end position="348"/>
    </location>
</feature>
<name>A0A9D4TKC9_CHLVU</name>
<dbReference type="GO" id="GO:0003677">
    <property type="term" value="F:DNA binding"/>
    <property type="evidence" value="ECO:0007669"/>
    <property type="project" value="UniProtKB-KW"/>
</dbReference>
<evidence type="ECO:0000256" key="2">
    <source>
        <dbReference type="ARBA" id="ARBA00023125"/>
    </source>
</evidence>
<dbReference type="OrthoDB" id="757982at2759"/>
<protein>
    <recommendedName>
        <fullName evidence="8">TF-B3 domain-containing protein</fullName>
    </recommendedName>
</protein>
<accession>A0A9D4TKC9</accession>
<dbReference type="EMBL" id="SIDB01000009">
    <property type="protein sequence ID" value="KAI3428154.1"/>
    <property type="molecule type" value="Genomic_DNA"/>
</dbReference>
<dbReference type="Proteomes" id="UP001055712">
    <property type="component" value="Unassembled WGS sequence"/>
</dbReference>
<keyword evidence="1" id="KW-0805">Transcription regulation</keyword>
<evidence type="ECO:0000313" key="7">
    <source>
        <dbReference type="Proteomes" id="UP001055712"/>
    </source>
</evidence>
<dbReference type="InterPro" id="IPR003340">
    <property type="entry name" value="B3_DNA-bd"/>
</dbReference>
<keyword evidence="4" id="KW-0539">Nucleus</keyword>
<keyword evidence="7" id="KW-1185">Reference proteome</keyword>
<keyword evidence="2" id="KW-0238">DNA-binding</keyword>
<gene>
    <name evidence="6" type="ORF">D9Q98_006538</name>
</gene>
<sequence length="667" mass="68470">MSAAALPGPAGLKLPALAVTGRGLGQHAPAPSSTDAACGPASMHAHQLSNAGGQQRPAAVGATLVPFASATPRFADEHPPTAALSEDSSQVDDAAQGATPTSTQATGNTLGASANASTLPVPLPRRRCVLVAKQLTNSDAASGRIILPRVAVESNLSFVLGYRHYALAVKDCAGRRYQFMIKSWANGTEHRRVFVLEQAGEFLRSHGVGVGDAVGICSDENGELVVEANTAEVRQATVSPKYGALALQAPPPGATAAVPLVAGASGRCIRSPHCTKAAGHPGFCSGPKAAAAAAAKQQQVSSRTAACQPGLSEASARGAAAHSTSSGEEAATRLGTPRSRTAAASTGEFSAGARLPQGLHQVASVPTGLRLVKVLTAYDLTSQRVVMPVPDTEAGIPNAPTTDQLTLAAVDECQRWHFPTLHAWTNVAGRRGYLLEGLAGMLANRGAREGDSLVVYRDTHLQPPRIEVLANSATYGVSPRFPAVPETSAPTFASLPLLLHPEGPAAASGGTRGQRRSPTVCRRTTTCTKSAGHQGFCSGHKGFKRRDSPTASSALGKRHPFGRNQDWIDEDDEYLTASDDDSSFTAAARPKRPRRASAAAMASVSREGSPLLRQPSASDPLLSLLSVLDSLEDSEAAAAAASGAVQEAVLTAEAAADAAYGAALAAV</sequence>
<evidence type="ECO:0000256" key="3">
    <source>
        <dbReference type="ARBA" id="ARBA00023163"/>
    </source>
</evidence>
<feature type="region of interest" description="Disordered" evidence="5">
    <location>
        <begin position="503"/>
        <end position="565"/>
    </location>
</feature>
<evidence type="ECO:0000256" key="4">
    <source>
        <dbReference type="ARBA" id="ARBA00023242"/>
    </source>
</evidence>
<feature type="region of interest" description="Disordered" evidence="5">
    <location>
        <begin position="72"/>
        <end position="118"/>
    </location>
</feature>
<dbReference type="Gene3D" id="2.40.330.10">
    <property type="entry name" value="DNA-binding pseudobarrel domain"/>
    <property type="match status" value="2"/>
</dbReference>
<organism evidence="6 7">
    <name type="scientific">Chlorella vulgaris</name>
    <name type="common">Green alga</name>
    <dbReference type="NCBI Taxonomy" id="3077"/>
    <lineage>
        <taxon>Eukaryota</taxon>
        <taxon>Viridiplantae</taxon>
        <taxon>Chlorophyta</taxon>
        <taxon>core chlorophytes</taxon>
        <taxon>Trebouxiophyceae</taxon>
        <taxon>Chlorellales</taxon>
        <taxon>Chlorellaceae</taxon>
        <taxon>Chlorella clade</taxon>
        <taxon>Chlorella</taxon>
    </lineage>
</organism>
<comment type="caution">
    <text evidence="6">The sequence shown here is derived from an EMBL/GenBank/DDBJ whole genome shotgun (WGS) entry which is preliminary data.</text>
</comment>
<feature type="region of interest" description="Disordered" evidence="5">
    <location>
        <begin position="24"/>
        <end position="57"/>
    </location>
</feature>
<evidence type="ECO:0008006" key="8">
    <source>
        <dbReference type="Google" id="ProtNLM"/>
    </source>
</evidence>
<reference evidence="6" key="1">
    <citation type="journal article" date="2019" name="Plant J.">
        <title>Chlorella vulgaris genome assembly and annotation reveals the molecular basis for metabolic acclimation to high light conditions.</title>
        <authorList>
            <person name="Cecchin M."/>
            <person name="Marcolungo L."/>
            <person name="Rossato M."/>
            <person name="Girolomoni L."/>
            <person name="Cosentino E."/>
            <person name="Cuine S."/>
            <person name="Li-Beisson Y."/>
            <person name="Delledonne M."/>
            <person name="Ballottari M."/>
        </authorList>
    </citation>
    <scope>NUCLEOTIDE SEQUENCE</scope>
    <source>
        <strain evidence="6">211/11P</strain>
    </source>
</reference>